<dbReference type="InterPro" id="IPR000156">
    <property type="entry name" value="Ran_bind_dom"/>
</dbReference>
<dbReference type="AlphaFoldDB" id="X6MX47"/>
<dbReference type="EMBL" id="ASPP01016207">
    <property type="protein sequence ID" value="ETO17665.1"/>
    <property type="molecule type" value="Genomic_DNA"/>
</dbReference>
<dbReference type="PROSITE" id="PS50196">
    <property type="entry name" value="RANBD1"/>
    <property type="match status" value="1"/>
</dbReference>
<evidence type="ECO:0000259" key="2">
    <source>
        <dbReference type="PROSITE" id="PS50196"/>
    </source>
</evidence>
<sequence length="283" mass="32291">MITFFKKKNFLFPLPPFFFYVNNTAFDTPLKMISHRGDLEANGEEPEDQTDHVEEKVEEVEIHTGEDSDENYFSCNVKIFVFKVGENNNKTWKEYVRGTLRVNYVPESNIGRLVSSCRKKKDPNFIISTFIIMSHCNCENKRNNVFYFYFLLFAKKKKKKNVSEFKTAQGDRITFGMPEEEEEEKKSASKTEPIKTVNANTTTPSTTTTESTSAKTENDVSAKTDHSESPKIATTASNHSNKIHLVTYCIKASEDDVNKIINAIQEIKVKIAENSSNEENTSA</sequence>
<feature type="compositionally biased region" description="Low complexity" evidence="1">
    <location>
        <begin position="195"/>
        <end position="215"/>
    </location>
</feature>
<feature type="compositionally biased region" description="Basic and acidic residues" evidence="1">
    <location>
        <begin position="184"/>
        <end position="193"/>
    </location>
</feature>
<dbReference type="Gene3D" id="2.30.29.30">
    <property type="entry name" value="Pleckstrin-homology domain (PH domain)/Phosphotyrosine-binding domain (PTB)"/>
    <property type="match status" value="1"/>
</dbReference>
<name>X6MX47_RETFI</name>
<dbReference type="SUPFAM" id="SSF50729">
    <property type="entry name" value="PH domain-like"/>
    <property type="match status" value="1"/>
</dbReference>
<evidence type="ECO:0000313" key="3">
    <source>
        <dbReference type="EMBL" id="ETO17665.1"/>
    </source>
</evidence>
<dbReference type="SMART" id="SM00160">
    <property type="entry name" value="RanBD"/>
    <property type="match status" value="1"/>
</dbReference>
<feature type="region of interest" description="Disordered" evidence="1">
    <location>
        <begin position="173"/>
        <end position="236"/>
    </location>
</feature>
<organism evidence="3 4">
    <name type="scientific">Reticulomyxa filosa</name>
    <dbReference type="NCBI Taxonomy" id="46433"/>
    <lineage>
        <taxon>Eukaryota</taxon>
        <taxon>Sar</taxon>
        <taxon>Rhizaria</taxon>
        <taxon>Retaria</taxon>
        <taxon>Foraminifera</taxon>
        <taxon>Monothalamids</taxon>
        <taxon>Reticulomyxidae</taxon>
        <taxon>Reticulomyxa</taxon>
    </lineage>
</organism>
<dbReference type="Proteomes" id="UP000023152">
    <property type="component" value="Unassembled WGS sequence"/>
</dbReference>
<proteinExistence type="predicted"/>
<keyword evidence="4" id="KW-1185">Reference proteome</keyword>
<evidence type="ECO:0000313" key="4">
    <source>
        <dbReference type="Proteomes" id="UP000023152"/>
    </source>
</evidence>
<feature type="domain" description="RanBD1" evidence="2">
    <location>
        <begin position="49"/>
        <end position="114"/>
    </location>
</feature>
<evidence type="ECO:0000256" key="1">
    <source>
        <dbReference type="SAM" id="MobiDB-lite"/>
    </source>
</evidence>
<gene>
    <name evidence="3" type="ORF">RFI_19655</name>
</gene>
<feature type="compositionally biased region" description="Basic and acidic residues" evidence="1">
    <location>
        <begin position="216"/>
        <end position="229"/>
    </location>
</feature>
<dbReference type="InterPro" id="IPR011993">
    <property type="entry name" value="PH-like_dom_sf"/>
</dbReference>
<accession>X6MX47</accession>
<reference evidence="3 4" key="1">
    <citation type="journal article" date="2013" name="Curr. Biol.">
        <title>The Genome of the Foraminiferan Reticulomyxa filosa.</title>
        <authorList>
            <person name="Glockner G."/>
            <person name="Hulsmann N."/>
            <person name="Schleicher M."/>
            <person name="Noegel A.A."/>
            <person name="Eichinger L."/>
            <person name="Gallinger C."/>
            <person name="Pawlowski J."/>
            <person name="Sierra R."/>
            <person name="Euteneuer U."/>
            <person name="Pillet L."/>
            <person name="Moustafa A."/>
            <person name="Platzer M."/>
            <person name="Groth M."/>
            <person name="Szafranski K."/>
            <person name="Schliwa M."/>
        </authorList>
    </citation>
    <scope>NUCLEOTIDE SEQUENCE [LARGE SCALE GENOMIC DNA]</scope>
</reference>
<protein>
    <recommendedName>
        <fullName evidence="2">RanBD1 domain-containing protein</fullName>
    </recommendedName>
</protein>
<comment type="caution">
    <text evidence="3">The sequence shown here is derived from an EMBL/GenBank/DDBJ whole genome shotgun (WGS) entry which is preliminary data.</text>
</comment>